<evidence type="ECO:0000313" key="3">
    <source>
        <dbReference type="Proteomes" id="UP001230051"/>
    </source>
</evidence>
<gene>
    <name evidence="2" type="primary">Las2</name>
    <name evidence="2" type="ORF">AOXY_G971</name>
</gene>
<dbReference type="PANTHER" id="PTHR35079">
    <property type="entry name" value="LUNG ADENOMA SUSCEPTIBILITY PROTEIN 2"/>
    <property type="match status" value="1"/>
</dbReference>
<dbReference type="InterPro" id="IPR052679">
    <property type="entry name" value="Cell_Prolif_Regulator"/>
</dbReference>
<protein>
    <submittedName>
        <fullName evidence="2">Lung adenoma susceptibility protein 2 isoform X2</fullName>
    </submittedName>
</protein>
<accession>A0AAD8LW05</accession>
<feature type="region of interest" description="Disordered" evidence="1">
    <location>
        <begin position="540"/>
        <end position="560"/>
    </location>
</feature>
<feature type="compositionally biased region" description="Basic and acidic residues" evidence="1">
    <location>
        <begin position="540"/>
        <end position="551"/>
    </location>
</feature>
<sequence>MNKAVIHSPESTVTSLLASSGHLKSSVYTDSSHSSIKYNDRHYESATEALDAYIEDFEKSLGSSWKSTGRLHRKRNTVSHPRAQFKNRDVLKESLSERELDFLNLPVGRSIANDPDLVSLITDDLLILPPDGSLPITRTSALLTMSKRDTRLSVDCSPHSKSYSRSYNDPASSHVHISSKASAPQELDSHVQRRRKSGKNTSLEDIFGTHSSHQSHKAECNQPLQHILSTPLSSENCKQNKSELYTSSAKNYPRWLTCQKSEIDFSGITSLPDVKYPGWLQDCDLASNISHTLASNPKTEGYSLGQERRSEPKIVSWLDDLEASYCDLQKENLANLLRLGDDVYRSTMLTKKKQQTEQLATVEVERKNDYKESFRDDKIELLILKAEKALSSPALGLGRSVREHGSPQTEEVLEADRSWDNPPVTFKPPVPVGGAELLESDGAARDKLKSNKEAVTCASGYSSSKHHGPVEALKQMLFSLQSVEQRFSQEQIDQHEEITTIKQLGSEMPLVDYETAPGGQSLQRAMHHLGRLKNLVDDMKEKKEQDNETQKENYLVNKGK</sequence>
<reference evidence="2" key="1">
    <citation type="submission" date="2022-02" db="EMBL/GenBank/DDBJ databases">
        <title>Atlantic sturgeon de novo genome assembly.</title>
        <authorList>
            <person name="Stock M."/>
            <person name="Klopp C."/>
            <person name="Guiguen Y."/>
            <person name="Cabau C."/>
            <person name="Parinello H."/>
            <person name="Santidrian Yebra-Pimentel E."/>
            <person name="Kuhl H."/>
            <person name="Dirks R.P."/>
            <person name="Guessner J."/>
            <person name="Wuertz S."/>
            <person name="Du K."/>
            <person name="Schartl M."/>
        </authorList>
    </citation>
    <scope>NUCLEOTIDE SEQUENCE</scope>
    <source>
        <strain evidence="2">STURGEONOMICS-FGT-2020</strain>
        <tissue evidence="2">Whole blood</tissue>
    </source>
</reference>
<dbReference type="AlphaFoldDB" id="A0AAD8LW05"/>
<name>A0AAD8LW05_ACIOX</name>
<dbReference type="PANTHER" id="PTHR35079:SF1">
    <property type="entry name" value="LUNG ADENOMA SUSCEPTIBILITY PROTEIN 2"/>
    <property type="match status" value="1"/>
</dbReference>
<comment type="caution">
    <text evidence="2">The sequence shown here is derived from an EMBL/GenBank/DDBJ whole genome shotgun (WGS) entry which is preliminary data.</text>
</comment>
<organism evidence="2 3">
    <name type="scientific">Acipenser oxyrinchus oxyrinchus</name>
    <dbReference type="NCBI Taxonomy" id="40147"/>
    <lineage>
        <taxon>Eukaryota</taxon>
        <taxon>Metazoa</taxon>
        <taxon>Chordata</taxon>
        <taxon>Craniata</taxon>
        <taxon>Vertebrata</taxon>
        <taxon>Euteleostomi</taxon>
        <taxon>Actinopterygii</taxon>
        <taxon>Chondrostei</taxon>
        <taxon>Acipenseriformes</taxon>
        <taxon>Acipenseridae</taxon>
        <taxon>Acipenser</taxon>
    </lineage>
</organism>
<dbReference type="Proteomes" id="UP001230051">
    <property type="component" value="Unassembled WGS sequence"/>
</dbReference>
<feature type="region of interest" description="Disordered" evidence="1">
    <location>
        <begin position="397"/>
        <end position="423"/>
    </location>
</feature>
<evidence type="ECO:0000313" key="2">
    <source>
        <dbReference type="EMBL" id="KAK1176144.1"/>
    </source>
</evidence>
<evidence type="ECO:0000256" key="1">
    <source>
        <dbReference type="SAM" id="MobiDB-lite"/>
    </source>
</evidence>
<proteinExistence type="predicted"/>
<keyword evidence="3" id="KW-1185">Reference proteome</keyword>
<feature type="compositionally biased region" description="Polar residues" evidence="1">
    <location>
        <begin position="159"/>
        <end position="182"/>
    </location>
</feature>
<feature type="region of interest" description="Disordered" evidence="1">
    <location>
        <begin position="153"/>
        <end position="205"/>
    </location>
</feature>
<dbReference type="EMBL" id="JAGXEW010000001">
    <property type="protein sequence ID" value="KAK1176144.1"/>
    <property type="molecule type" value="Genomic_DNA"/>
</dbReference>